<evidence type="ECO:0000313" key="4">
    <source>
        <dbReference type="Proteomes" id="UP000078454"/>
    </source>
</evidence>
<dbReference type="SUPFAM" id="SSF56059">
    <property type="entry name" value="Glutathione synthetase ATP-binding domain-like"/>
    <property type="match status" value="1"/>
</dbReference>
<dbReference type="PROSITE" id="PS50975">
    <property type="entry name" value="ATP_GRASP"/>
    <property type="match status" value="1"/>
</dbReference>
<evidence type="ECO:0000313" key="3">
    <source>
        <dbReference type="EMBL" id="OAS21840.1"/>
    </source>
</evidence>
<dbReference type="OrthoDB" id="20966at2"/>
<comment type="caution">
    <text evidence="3">The sequence shown here is derived from an EMBL/GenBank/DDBJ whole genome shotgun (WGS) entry which is preliminary data.</text>
</comment>
<dbReference type="EMBL" id="LYPB01000047">
    <property type="protein sequence ID" value="OAS21840.1"/>
    <property type="molecule type" value="Genomic_DNA"/>
</dbReference>
<keyword evidence="1" id="KW-0547">Nucleotide-binding</keyword>
<protein>
    <recommendedName>
        <fullName evidence="2">ATP-grasp domain-containing protein</fullName>
    </recommendedName>
</protein>
<evidence type="ECO:0000259" key="2">
    <source>
        <dbReference type="PROSITE" id="PS50975"/>
    </source>
</evidence>
<evidence type="ECO:0000256" key="1">
    <source>
        <dbReference type="PROSITE-ProRule" id="PRU00409"/>
    </source>
</evidence>
<keyword evidence="4" id="KW-1185">Reference proteome</keyword>
<name>A0A198AL95_9BACL</name>
<reference evidence="3 4" key="1">
    <citation type="submission" date="2016-05" db="EMBL/GenBank/DDBJ databases">
        <title>Paenibacillus sp. 1ZS3-15 nov., isolated from the rhizosphere soil.</title>
        <authorList>
            <person name="Zhang X.X."/>
            <person name="Zhang J."/>
        </authorList>
    </citation>
    <scope>NUCLEOTIDE SEQUENCE [LARGE SCALE GENOMIC DNA]</scope>
    <source>
        <strain evidence="3 4">1ZS3-15</strain>
    </source>
</reference>
<dbReference type="InterPro" id="IPR011761">
    <property type="entry name" value="ATP-grasp"/>
</dbReference>
<feature type="domain" description="ATP-grasp" evidence="2">
    <location>
        <begin position="145"/>
        <end position="348"/>
    </location>
</feature>
<dbReference type="STRING" id="1850517.A8708_06800"/>
<dbReference type="Proteomes" id="UP000078454">
    <property type="component" value="Unassembled WGS sequence"/>
</dbReference>
<organism evidence="3 4">
    <name type="scientific">Paenibacillus oryzisoli</name>
    <dbReference type="NCBI Taxonomy" id="1850517"/>
    <lineage>
        <taxon>Bacteria</taxon>
        <taxon>Bacillati</taxon>
        <taxon>Bacillota</taxon>
        <taxon>Bacilli</taxon>
        <taxon>Bacillales</taxon>
        <taxon>Paenibacillaceae</taxon>
        <taxon>Paenibacillus</taxon>
    </lineage>
</organism>
<keyword evidence="1" id="KW-0067">ATP-binding</keyword>
<gene>
    <name evidence="3" type="ORF">A8708_06800</name>
</gene>
<dbReference type="GO" id="GO:0046872">
    <property type="term" value="F:metal ion binding"/>
    <property type="evidence" value="ECO:0007669"/>
    <property type="project" value="InterPro"/>
</dbReference>
<accession>A0A198AL95</accession>
<dbReference type="AlphaFoldDB" id="A0A198AL95"/>
<proteinExistence type="predicted"/>
<sequence>MDKILYVGSLDSESLWRDTSYSKLPAVHDEQRSRIVMAMDELMFPFCSHRDGLFTRFPMEDSHRAYLHKLGFSFDHRSCEDASEREDMFCTLTTNTNLKTWIASFNKLSPYSVLERTQELQKCHFTTQIFPSYETVRLVNSKMYSAELSKRLTGSNESYPVHSADELHNVCQTILFKHKALLIKDPFGVSGKGNIKIDSISAVKRLVQYIQRQEQRGANTAFIVEPFFDVERDFSCQFHLEPDGSFRFISMQQMLNHHLAYLGSYSMAKEAVYELENRGYFKVMENIGSALYEQGYFGPVCVDSMQLTNGTLIPIVEINARKSMGLINHYLDGWLATDHRQGFLTFLSLGYRNHFDYEAMLQDMERAKLLFTPLQGEGIVPLSSATLLVNELYRDRDVSMGNEEEPFLKGRLYLSVFAKDVEVRMRLLSGTRALLASQGVSVYD</sequence>
<dbReference type="GO" id="GO:0005524">
    <property type="term" value="F:ATP binding"/>
    <property type="evidence" value="ECO:0007669"/>
    <property type="project" value="UniProtKB-UniRule"/>
</dbReference>